<protein>
    <submittedName>
        <fullName evidence="6">RAVE protein 1 C terminal-domain-containing protein</fullName>
    </submittedName>
</protein>
<dbReference type="EMBL" id="MCGE01000002">
    <property type="protein sequence ID" value="ORZ24097.1"/>
    <property type="molecule type" value="Genomic_DNA"/>
</dbReference>
<dbReference type="PROSITE" id="PS50082">
    <property type="entry name" value="WD_REPEATS_2"/>
    <property type="match status" value="1"/>
</dbReference>
<proteinExistence type="predicted"/>
<gene>
    <name evidence="6" type="ORF">BCR42DRAFT_446070</name>
</gene>
<feature type="compositionally biased region" description="Basic residues" evidence="4">
    <location>
        <begin position="1942"/>
        <end position="1963"/>
    </location>
</feature>
<evidence type="ECO:0000259" key="5">
    <source>
        <dbReference type="Pfam" id="PF12234"/>
    </source>
</evidence>
<feature type="region of interest" description="Disordered" evidence="4">
    <location>
        <begin position="1939"/>
        <end position="2005"/>
    </location>
</feature>
<dbReference type="InterPro" id="IPR018247">
    <property type="entry name" value="EF_Hand_1_Ca_BS"/>
</dbReference>
<keyword evidence="2" id="KW-0677">Repeat</keyword>
<feature type="repeat" description="WD" evidence="3">
    <location>
        <begin position="2240"/>
        <end position="2281"/>
    </location>
</feature>
<feature type="region of interest" description="Disordered" evidence="4">
    <location>
        <begin position="1341"/>
        <end position="1379"/>
    </location>
</feature>
<dbReference type="InterPro" id="IPR001680">
    <property type="entry name" value="WD40_rpt"/>
</dbReference>
<dbReference type="STRING" id="90262.A0A1X2IXS0"/>
<dbReference type="Pfam" id="PF00400">
    <property type="entry name" value="WD40"/>
    <property type="match status" value="1"/>
</dbReference>
<feature type="compositionally biased region" description="Low complexity" evidence="4">
    <location>
        <begin position="1349"/>
        <end position="1358"/>
    </location>
</feature>
<dbReference type="Proteomes" id="UP000193560">
    <property type="component" value="Unassembled WGS sequence"/>
</dbReference>
<dbReference type="GO" id="GO:0007035">
    <property type="term" value="P:vacuolar acidification"/>
    <property type="evidence" value="ECO:0007669"/>
    <property type="project" value="TreeGrafter"/>
</dbReference>
<evidence type="ECO:0000256" key="3">
    <source>
        <dbReference type="PROSITE-ProRule" id="PRU00221"/>
    </source>
</evidence>
<dbReference type="PROSITE" id="PS50294">
    <property type="entry name" value="WD_REPEATS_REGION"/>
    <property type="match status" value="1"/>
</dbReference>
<reference evidence="6 7" key="1">
    <citation type="submission" date="2016-07" db="EMBL/GenBank/DDBJ databases">
        <title>Pervasive Adenine N6-methylation of Active Genes in Fungi.</title>
        <authorList>
            <consortium name="DOE Joint Genome Institute"/>
            <person name="Mondo S.J."/>
            <person name="Dannebaum R.O."/>
            <person name="Kuo R.C."/>
            <person name="Labutti K."/>
            <person name="Haridas S."/>
            <person name="Kuo A."/>
            <person name="Salamov A."/>
            <person name="Ahrendt S.R."/>
            <person name="Lipzen A."/>
            <person name="Sullivan W."/>
            <person name="Andreopoulos W.B."/>
            <person name="Clum A."/>
            <person name="Lindquist E."/>
            <person name="Daum C."/>
            <person name="Ramamoorthy G.K."/>
            <person name="Gryganskyi A."/>
            <person name="Culley D."/>
            <person name="Magnuson J.K."/>
            <person name="James T.Y."/>
            <person name="O'Malley M.A."/>
            <person name="Stajich J.E."/>
            <person name="Spatafora J.W."/>
            <person name="Visel A."/>
            <person name="Grigoriev I.V."/>
        </authorList>
    </citation>
    <scope>NUCLEOTIDE SEQUENCE [LARGE SCALE GENOMIC DNA]</scope>
    <source>
        <strain evidence="6 7">NRRL 1336</strain>
    </source>
</reference>
<keyword evidence="7" id="KW-1185">Reference proteome</keyword>
<organism evidence="6 7">
    <name type="scientific">Absidia repens</name>
    <dbReference type="NCBI Taxonomy" id="90262"/>
    <lineage>
        <taxon>Eukaryota</taxon>
        <taxon>Fungi</taxon>
        <taxon>Fungi incertae sedis</taxon>
        <taxon>Mucoromycota</taxon>
        <taxon>Mucoromycotina</taxon>
        <taxon>Mucoromycetes</taxon>
        <taxon>Mucorales</taxon>
        <taxon>Cunninghamellaceae</taxon>
        <taxon>Absidia</taxon>
    </lineage>
</organism>
<dbReference type="PANTHER" id="PTHR13950:SF9">
    <property type="entry name" value="RABCONNECTIN-3A"/>
    <property type="match status" value="1"/>
</dbReference>
<feature type="compositionally biased region" description="Low complexity" evidence="4">
    <location>
        <begin position="1978"/>
        <end position="1994"/>
    </location>
</feature>
<dbReference type="Gene3D" id="2.130.10.10">
    <property type="entry name" value="YVTN repeat-like/Quinoprotein amine dehydrogenase"/>
    <property type="match status" value="3"/>
</dbReference>
<dbReference type="PROSITE" id="PS00678">
    <property type="entry name" value="WD_REPEATS_1"/>
    <property type="match status" value="1"/>
</dbReference>
<dbReference type="InterPro" id="IPR052208">
    <property type="entry name" value="DmX-like/RAVE_component"/>
</dbReference>
<dbReference type="InterPro" id="IPR015943">
    <property type="entry name" value="WD40/YVTN_repeat-like_dom_sf"/>
</dbReference>
<feature type="region of interest" description="Disordered" evidence="4">
    <location>
        <begin position="1435"/>
        <end position="1455"/>
    </location>
</feature>
<dbReference type="InterPro" id="IPR036322">
    <property type="entry name" value="WD40_repeat_dom_sf"/>
</dbReference>
<accession>A0A1X2IXS0</accession>
<evidence type="ECO:0000256" key="2">
    <source>
        <dbReference type="ARBA" id="ARBA00022737"/>
    </source>
</evidence>
<dbReference type="PROSITE" id="PS00018">
    <property type="entry name" value="EF_HAND_1"/>
    <property type="match status" value="1"/>
</dbReference>
<dbReference type="Pfam" id="PF12234">
    <property type="entry name" value="Rav1p_C"/>
    <property type="match status" value="1"/>
</dbReference>
<dbReference type="PANTHER" id="PTHR13950">
    <property type="entry name" value="RABCONNECTIN-RELATED"/>
    <property type="match status" value="1"/>
</dbReference>
<sequence>MLLEQICPGQVNPERQSIHIFVGNNTRYIAYGSGSKVVIYADPNIFIQVLSVQQQKHPDTSSREDSVVAITSHSQMNKLAVAFGSRVELFIQDPETQKWKSDSIIDTNGKITCLDWNIDGEILVGGEKLQIWRQHDSEWDEKWSSKTPTPTMLALFSPNASLFATVGQFDQLVTIWYRGEQSNESGLTFDFVYLSHPLDVTYFSWRRLPPSASSSLDCTLFTMCRDGVGRFWSPTDINVPYRLYMCAVIDPSQSLVTADSSTSIYSSSHHSSSSTTSTTEDHHHSDEFSPIHYIGCDELRNALSVCKLRECSSKHPQLLDHQLEKVKDLVRDTPDLLFRLQPDGSIIFWGVQYLNSWPRRIPRTFVMLRIDQAISPKDGAFFLQNVNIVHDYAHVQSLSTIKPVELSLVARNPHGELRYYGLNLVDFLDTTSFEPRLRLKCSWVGHQQPIASIHQAHSDQLFTISLDGYLNVWKYGLYQNSGHLTTQLILSSSTQLHHAILSTPIDHDNLLAVYNGKHVLVYNIGNHDCHLHQHQEMPLYDSANPLSSLFALKIDDNDSDNGSGNGIDSVLSSSSSSGHLNRVCSTTSRYLLFGVSSMKREIYTWEISNIGQNEKLCTATYRGCQRMPWETEPTVISPSNDRWAGGTTSELLYKLATSTTNQDKDGGLLQTTILAVGLGSIIYFYGFQGIATASGDNDKNEDHMLEWQELYQLDTGIEKTLQVCCVSNTIAIVSQEENSYKLSIWMEMRTNMAPSFVKSFDFAESIQDIAWCVSSDAQFFLAVALQHKVSIYGQQRATDINGDADVWTLYTDVEIDTEQIISGVAWVNHGVLVVTAGNQVRCYQKWLTTVDDDPLTKQQDKSAASLYDLSYDMNGPLPLYHPRHLLHYLLWGKVELINTVLLSLLGTLRYLADANDEQAIEIAPPFSLERIVDLQNNTNSKSNKTDERQYDALFDDEDDHDLKDTFDMDNDENISRPLTKYEANQLLDYLKDRRLPGLSDREQIHLLAMIDTFVEISSQGESLDENGARFTALLENHFHLNKILPPDQRKQNLESRDMAYALHSQSQDLLLDRCIKLCGGKLLWEDARSLGIFLWLQKIDVVKEQVAAIARNIYLSKEEEKDPVDCTLLYLALRKKALLQSLWRSASFHKEQRAMITFLANDFTEPRWQKAASKNAFVLLGRQRFEYAAAFFLLGGKLKDAVNVILKNLKDFHLAIAVCRVYDGDDSPLLKDILVNYVIPLAIETNDRWLLTISYWLLGQTHDAVRSIVVPLSQIKPAIGNESSNVTNNITTIKANNEENDSAAIVNDPTLFILYQHVARAYERLGCPLLSLYVLSQHSRKLSPTSTGNQHNNSSSSQHENDISAETATTKSGENGSRAVDLFAGDDDDIFAPKTTGKESRAADLFADDDDDIFASKTNTTDDIFADMGTKPTSTDIFATSDDDDDRNSSSGISAISLDGAQLDNGSDDISGGEENLRSYKILLVVRMLQSIYHSASAMYHAAPNKISVAKYRNQYLDNRQALFDLGEMVGLDKSLFSRLLMEKSIESDVFPVYFDILDKCIPDDFNVIHFLASFELGCFQIFEAVLLPRALDFSAVIFMEHWIDDVISTFSIWSNLMKIHIPALETPNRTYKICLTAYVCLILVTAKKRHFEKTWTLLYHFSDFMDHIYDDDPAAMIATIFEEISNNEAKLVEMDPEDFESFSDESVLGFDLDEERYKPLQDFADKSTGAIVLELASLNFVLFTLEQGMHFSKNSQLDSDELVDFVWTTLLDPIAYRVHCLNIQLDNNLDHDLTKKSVLRHFRTLRQKRFWHSIKTLIPFAHLLPFVRFSPAEVNVLPDEAHHPHSNTVYNAGTTIHAFCINLKTGASNKLGDVLAVCTKSEIQEIDMSNAQRFSAPLLRAGSNSSKDRNIHEYIDSYPDTEEELDSVASDGELEGETHHLHQHQHHQHHQQHHHSHHHHNSAKSPVPGIRRPLHHPPSSSSAKSSAVSTPISPMNGRLLQPEDRINHSSFDNLQETLRRSLGVGKEGSEASRSPTGISSVGSVAEHSECVVTLKRNIAATCAETHPEYPFYITGCEVSNDGPSAILWQFGQEREITNYYGCHGKVTRVHFDPFGQKFGAGDTTGALCLWKFDSYAQPNKPYYSTTCHSKATRDFIFMNSSSLLATAGTSVTMSRRRDHLCIWDTLLPPSSSMVCSLPGHDSGAYAVAYEGQGHLLFSGGKRGEIVVSDIRQRSTMHTFTAHSSRIRSIAIDTQNHTLITGSIDGELKIWDASTYKQKQVFDIQPRNRFLAPSFNRIPLKAFGVTQIQLVDSGSYIYTSGPGGIIRCSM</sequence>
<dbReference type="InterPro" id="IPR019775">
    <property type="entry name" value="WD40_repeat_CS"/>
</dbReference>
<evidence type="ECO:0000313" key="7">
    <source>
        <dbReference type="Proteomes" id="UP000193560"/>
    </source>
</evidence>
<keyword evidence="1 3" id="KW-0853">WD repeat</keyword>
<dbReference type="GO" id="GO:0043291">
    <property type="term" value="C:RAVE complex"/>
    <property type="evidence" value="ECO:0007669"/>
    <property type="project" value="TreeGrafter"/>
</dbReference>
<dbReference type="SMART" id="SM00320">
    <property type="entry name" value="WD40"/>
    <property type="match status" value="8"/>
</dbReference>
<dbReference type="InterPro" id="IPR022033">
    <property type="entry name" value="Rav1p_C"/>
</dbReference>
<feature type="compositionally biased region" description="Polar residues" evidence="4">
    <location>
        <begin position="1364"/>
        <end position="1375"/>
    </location>
</feature>
<dbReference type="OrthoDB" id="342131at2759"/>
<evidence type="ECO:0000256" key="4">
    <source>
        <dbReference type="SAM" id="MobiDB-lite"/>
    </source>
</evidence>
<dbReference type="SUPFAM" id="SSF50978">
    <property type="entry name" value="WD40 repeat-like"/>
    <property type="match status" value="2"/>
</dbReference>
<dbReference type="SUPFAM" id="SSF101908">
    <property type="entry name" value="Putative isomerase YbhE"/>
    <property type="match status" value="1"/>
</dbReference>
<evidence type="ECO:0000256" key="1">
    <source>
        <dbReference type="ARBA" id="ARBA00022574"/>
    </source>
</evidence>
<comment type="caution">
    <text evidence="6">The sequence shown here is derived from an EMBL/GenBank/DDBJ whole genome shotgun (WGS) entry which is preliminary data.</text>
</comment>
<feature type="domain" description="RAVE complex protein Rav1 C-terminal" evidence="5">
    <location>
        <begin position="700"/>
        <end position="1318"/>
    </location>
</feature>
<name>A0A1X2IXS0_9FUNG</name>
<evidence type="ECO:0000313" key="6">
    <source>
        <dbReference type="EMBL" id="ORZ24097.1"/>
    </source>
</evidence>